<organism evidence="1 2">
    <name type="scientific">Burkholderia aenigmatica</name>
    <dbReference type="NCBI Taxonomy" id="2015348"/>
    <lineage>
        <taxon>Bacteria</taxon>
        <taxon>Pseudomonadati</taxon>
        <taxon>Pseudomonadota</taxon>
        <taxon>Betaproteobacteria</taxon>
        <taxon>Burkholderiales</taxon>
        <taxon>Burkholderiaceae</taxon>
        <taxon>Burkholderia</taxon>
        <taxon>Burkholderia cepacia complex</taxon>
    </lineage>
</organism>
<proteinExistence type="predicted"/>
<accession>A0ABY6XSW3</accession>
<evidence type="ECO:0000313" key="2">
    <source>
        <dbReference type="Proteomes" id="UP000494120"/>
    </source>
</evidence>
<dbReference type="EMBL" id="CABVQG010000006">
    <property type="protein sequence ID" value="VWC58807.1"/>
    <property type="molecule type" value="Genomic_DNA"/>
</dbReference>
<reference evidence="1 2" key="1">
    <citation type="submission" date="2019-09" db="EMBL/GenBank/DDBJ databases">
        <authorList>
            <person name="Depoorter E."/>
        </authorList>
    </citation>
    <scope>NUCLEOTIDE SEQUENCE [LARGE SCALE GENOMIC DNA]</scope>
    <source>
        <strain evidence="1 2">R-17378</strain>
    </source>
</reference>
<comment type="caution">
    <text evidence="1">The sequence shown here is derived from an EMBL/GenBank/DDBJ whole genome shotgun (WGS) entry which is preliminary data.</text>
</comment>
<gene>
    <name evidence="1" type="ORF">BLA17378_01961</name>
</gene>
<sequence length="52" mass="6102">MQRDFEVETNWSSRSAPTRLPGRAIELETTASIGSRYRRPNLKPLWERQLPC</sequence>
<name>A0ABY6XSW3_9BURK</name>
<protein>
    <submittedName>
        <fullName evidence="1">Uncharacterized protein</fullName>
    </submittedName>
</protein>
<evidence type="ECO:0000313" key="1">
    <source>
        <dbReference type="EMBL" id="VWC58807.1"/>
    </source>
</evidence>
<keyword evidence="2" id="KW-1185">Reference proteome</keyword>
<dbReference type="Proteomes" id="UP000494120">
    <property type="component" value="Unassembled WGS sequence"/>
</dbReference>